<accession>A0A931E290</accession>
<dbReference type="Proteomes" id="UP000658613">
    <property type="component" value="Unassembled WGS sequence"/>
</dbReference>
<organism evidence="2 3">
    <name type="scientific">Corynebacterium aquatimens</name>
    <dbReference type="NCBI Taxonomy" id="1190508"/>
    <lineage>
        <taxon>Bacteria</taxon>
        <taxon>Bacillati</taxon>
        <taxon>Actinomycetota</taxon>
        <taxon>Actinomycetes</taxon>
        <taxon>Mycobacteriales</taxon>
        <taxon>Corynebacteriaceae</taxon>
        <taxon>Corynebacterium</taxon>
    </lineage>
</organism>
<comment type="caution">
    <text evidence="2">The sequence shown here is derived from an EMBL/GenBank/DDBJ whole genome shotgun (WGS) entry which is preliminary data.</text>
</comment>
<name>A0A931E290_9CORY</name>
<evidence type="ECO:0000313" key="3">
    <source>
        <dbReference type="Proteomes" id="UP000658613"/>
    </source>
</evidence>
<protein>
    <submittedName>
        <fullName evidence="2">Membrane protein</fullName>
    </submittedName>
</protein>
<keyword evidence="1" id="KW-0812">Transmembrane</keyword>
<dbReference type="EMBL" id="JADOUE010000001">
    <property type="protein sequence ID" value="MBG6122587.1"/>
    <property type="molecule type" value="Genomic_DNA"/>
</dbReference>
<gene>
    <name evidence="2" type="ORF">IW254_001556</name>
</gene>
<sequence>MVRFITDIIVTILALWLVTAIVPGVEVNGGVGSFIWVALVFMFVNAVISPILHTLSLPLKIVTFGIFSLLVNTLLFSITGWLSGLNISGFWAAFFGAIVMTIALWIVEGIFSALGAKNTEATV</sequence>
<dbReference type="PANTHER" id="PTHR37309:SF1">
    <property type="entry name" value="SLR0284 PROTEIN"/>
    <property type="match status" value="1"/>
</dbReference>
<feature type="transmembrane region" description="Helical" evidence="1">
    <location>
        <begin position="34"/>
        <end position="55"/>
    </location>
</feature>
<keyword evidence="1" id="KW-0472">Membrane</keyword>
<dbReference type="AlphaFoldDB" id="A0A931E290"/>
<proteinExistence type="predicted"/>
<dbReference type="Pfam" id="PF04020">
    <property type="entry name" value="Phage_holin_4_2"/>
    <property type="match status" value="1"/>
</dbReference>
<reference evidence="2" key="1">
    <citation type="submission" date="2020-11" db="EMBL/GenBank/DDBJ databases">
        <title>Sequencing the genomes of 1000 actinobacteria strains.</title>
        <authorList>
            <person name="Klenk H.-P."/>
        </authorList>
    </citation>
    <scope>NUCLEOTIDE SEQUENCE</scope>
    <source>
        <strain evidence="2">DSM 45632</strain>
    </source>
</reference>
<keyword evidence="3" id="KW-1185">Reference proteome</keyword>
<dbReference type="InterPro" id="IPR007165">
    <property type="entry name" value="Phage_holin_4_2"/>
</dbReference>
<keyword evidence="1" id="KW-1133">Transmembrane helix</keyword>
<feature type="transmembrane region" description="Helical" evidence="1">
    <location>
        <begin position="88"/>
        <end position="107"/>
    </location>
</feature>
<evidence type="ECO:0000256" key="1">
    <source>
        <dbReference type="SAM" id="Phobius"/>
    </source>
</evidence>
<dbReference type="RefSeq" id="WP_231375497.1">
    <property type="nucleotide sequence ID" value="NZ_CP046980.1"/>
</dbReference>
<feature type="transmembrane region" description="Helical" evidence="1">
    <location>
        <begin position="62"/>
        <end position="82"/>
    </location>
</feature>
<dbReference type="PANTHER" id="PTHR37309">
    <property type="entry name" value="SLR0284 PROTEIN"/>
    <property type="match status" value="1"/>
</dbReference>
<evidence type="ECO:0000313" key="2">
    <source>
        <dbReference type="EMBL" id="MBG6122587.1"/>
    </source>
</evidence>